<accession>A0A7S3Z1H3</accession>
<sequence>MGIRSRILFLSATIIASIFGFFLSSPKPNLRTTTRVHRVKMATSRIASSLKLCRSVLAKSSEAISEINASRPKPKIANKLDWLSNFSELIPDTFTIDNLEYRPRSGTVSGQLVLRLLEQKGQQFIDEEVNRAHAASVDRVPSMTQSIKPQGRLAAERRNVYATVAAKLADQVSGKVSLEVDPRVSHDAKLVMEEVQELARILHDNGVEVKSKILFKIPGTWEGILAAKMLTLQQEFGCQVTHVYSMAQATAAADAKVAVIQPYVGRINDWYRANPSKVPRELETSNYGVNLVKKIYNFVKKYDMESKVVAASIRNVDEAIALAGIDYMILSPSLIRSLAALPGSFGPPALSPEGAGSAGFTPQDVRGYELGECAEELLKASVTSAGATVDKVEEVLANTAIGNM</sequence>
<dbReference type="SUPFAM" id="SSF51569">
    <property type="entry name" value="Aldolase"/>
    <property type="match status" value="1"/>
</dbReference>
<evidence type="ECO:0008006" key="3">
    <source>
        <dbReference type="Google" id="ProtNLM"/>
    </source>
</evidence>
<evidence type="ECO:0000256" key="1">
    <source>
        <dbReference type="ARBA" id="ARBA00023270"/>
    </source>
</evidence>
<dbReference type="InterPro" id="IPR013785">
    <property type="entry name" value="Aldolase_TIM"/>
</dbReference>
<organism evidence="2">
    <name type="scientific">Lotharella globosa</name>
    <dbReference type="NCBI Taxonomy" id="91324"/>
    <lineage>
        <taxon>Eukaryota</taxon>
        <taxon>Sar</taxon>
        <taxon>Rhizaria</taxon>
        <taxon>Cercozoa</taxon>
        <taxon>Chlorarachniophyceae</taxon>
        <taxon>Lotharella</taxon>
    </lineage>
</organism>
<dbReference type="EMBL" id="HBIV01028522">
    <property type="protein sequence ID" value="CAE0668783.1"/>
    <property type="molecule type" value="Transcribed_RNA"/>
</dbReference>
<gene>
    <name evidence="2" type="ORF">LGLO00237_LOCUS20408</name>
</gene>
<dbReference type="Gene3D" id="3.20.20.70">
    <property type="entry name" value="Aldolase class I"/>
    <property type="match status" value="1"/>
</dbReference>
<name>A0A7S3Z1H3_9EUKA</name>
<dbReference type="InterPro" id="IPR001585">
    <property type="entry name" value="TAL/FSA"/>
</dbReference>
<keyword evidence="1" id="KW-0704">Schiff base</keyword>
<dbReference type="AlphaFoldDB" id="A0A7S3Z1H3"/>
<dbReference type="Pfam" id="PF00923">
    <property type="entry name" value="TAL_FSA"/>
    <property type="match status" value="1"/>
</dbReference>
<dbReference type="PANTHER" id="PTHR10683">
    <property type="entry name" value="TRANSALDOLASE"/>
    <property type="match status" value="1"/>
</dbReference>
<reference evidence="2" key="1">
    <citation type="submission" date="2021-01" db="EMBL/GenBank/DDBJ databases">
        <authorList>
            <person name="Corre E."/>
            <person name="Pelletier E."/>
            <person name="Niang G."/>
            <person name="Scheremetjew M."/>
            <person name="Finn R."/>
            <person name="Kale V."/>
            <person name="Holt S."/>
            <person name="Cochrane G."/>
            <person name="Meng A."/>
            <person name="Brown T."/>
            <person name="Cohen L."/>
        </authorList>
    </citation>
    <scope>NUCLEOTIDE SEQUENCE</scope>
    <source>
        <strain evidence="2">CCCM811</strain>
    </source>
</reference>
<protein>
    <recommendedName>
        <fullName evidence="3">Transaldolase</fullName>
    </recommendedName>
</protein>
<proteinExistence type="predicted"/>
<dbReference type="GO" id="GO:0005975">
    <property type="term" value="P:carbohydrate metabolic process"/>
    <property type="evidence" value="ECO:0007669"/>
    <property type="project" value="InterPro"/>
</dbReference>
<evidence type="ECO:0000313" key="2">
    <source>
        <dbReference type="EMBL" id="CAE0668783.1"/>
    </source>
</evidence>
<dbReference type="PANTHER" id="PTHR10683:SF18">
    <property type="entry name" value="TRANSALDOLASE"/>
    <property type="match status" value="1"/>
</dbReference>